<dbReference type="AlphaFoldDB" id="A0A8H6RJW0"/>
<accession>A0A8H6RJW0</accession>
<evidence type="ECO:0000313" key="7">
    <source>
        <dbReference type="EMBL" id="KAF7192364.1"/>
    </source>
</evidence>
<dbReference type="GO" id="GO:0051213">
    <property type="term" value="F:dioxygenase activity"/>
    <property type="evidence" value="ECO:0007669"/>
    <property type="project" value="UniProtKB-KW"/>
</dbReference>
<comment type="caution">
    <text evidence="7">The sequence shown here is derived from an EMBL/GenBank/DDBJ whole genome shotgun (WGS) entry which is preliminary data.</text>
</comment>
<keyword evidence="8" id="KW-1185">Reference proteome</keyword>
<evidence type="ECO:0000256" key="4">
    <source>
        <dbReference type="ARBA" id="ARBA00022964"/>
    </source>
</evidence>
<dbReference type="SUPFAM" id="SSF51197">
    <property type="entry name" value="Clavaminate synthase-like"/>
    <property type="match status" value="1"/>
</dbReference>
<gene>
    <name evidence="7" type="ORF">HII31_06396</name>
</gene>
<dbReference type="Proteomes" id="UP000660729">
    <property type="component" value="Unassembled WGS sequence"/>
</dbReference>
<reference evidence="7" key="1">
    <citation type="submission" date="2020-04" db="EMBL/GenBank/DDBJ databases">
        <title>Draft genome resource of the tomato pathogen Pseudocercospora fuligena.</title>
        <authorList>
            <person name="Zaccaron A."/>
        </authorList>
    </citation>
    <scope>NUCLEOTIDE SEQUENCE</scope>
    <source>
        <strain evidence="7">PF001</strain>
    </source>
</reference>
<dbReference type="Pfam" id="PF05721">
    <property type="entry name" value="PhyH"/>
    <property type="match status" value="1"/>
</dbReference>
<evidence type="ECO:0000256" key="1">
    <source>
        <dbReference type="ARBA" id="ARBA00001962"/>
    </source>
</evidence>
<evidence type="ECO:0000256" key="3">
    <source>
        <dbReference type="ARBA" id="ARBA00022723"/>
    </source>
</evidence>
<keyword evidence="5" id="KW-0560">Oxidoreductase</keyword>
<keyword evidence="3" id="KW-0479">Metal-binding</keyword>
<protein>
    <submittedName>
        <fullName evidence="7">Dioxygenase</fullName>
    </submittedName>
</protein>
<evidence type="ECO:0000313" key="8">
    <source>
        <dbReference type="Proteomes" id="UP000660729"/>
    </source>
</evidence>
<organism evidence="7 8">
    <name type="scientific">Pseudocercospora fuligena</name>
    <dbReference type="NCBI Taxonomy" id="685502"/>
    <lineage>
        <taxon>Eukaryota</taxon>
        <taxon>Fungi</taxon>
        <taxon>Dikarya</taxon>
        <taxon>Ascomycota</taxon>
        <taxon>Pezizomycotina</taxon>
        <taxon>Dothideomycetes</taxon>
        <taxon>Dothideomycetidae</taxon>
        <taxon>Mycosphaerellales</taxon>
        <taxon>Mycosphaerellaceae</taxon>
        <taxon>Pseudocercospora</taxon>
    </lineage>
</organism>
<dbReference type="EMBL" id="JABCIY010000148">
    <property type="protein sequence ID" value="KAF7192364.1"/>
    <property type="molecule type" value="Genomic_DNA"/>
</dbReference>
<proteinExistence type="inferred from homology"/>
<comment type="cofactor">
    <cofactor evidence="1">
        <name>Fe cation</name>
        <dbReference type="ChEBI" id="CHEBI:24875"/>
    </cofactor>
</comment>
<dbReference type="OrthoDB" id="445007at2759"/>
<name>A0A8H6RJW0_9PEZI</name>
<dbReference type="GO" id="GO:0046872">
    <property type="term" value="F:metal ion binding"/>
    <property type="evidence" value="ECO:0007669"/>
    <property type="project" value="UniProtKB-KW"/>
</dbReference>
<dbReference type="InterPro" id="IPR008775">
    <property type="entry name" value="Phytyl_CoA_dOase-like"/>
</dbReference>
<keyword evidence="4 7" id="KW-0223">Dioxygenase</keyword>
<dbReference type="Gene3D" id="2.60.120.620">
    <property type="entry name" value="q2cbj1_9rhob like domain"/>
    <property type="match status" value="1"/>
</dbReference>
<keyword evidence="6" id="KW-0408">Iron</keyword>
<sequence length="292" mass="32065">MARDTNATFAVLPQVPATTSPEKILKAVRECGGVIIKSFLSREQAEALDEDIVREIANIKAGSSEVTQAAKDFHGQQTKRLTNLVTHSQLFRDQILDKDLVYDILDQGFKDDNKAYWMSTAQAIEIGPGNKAQPLHRDLGQYRVFQMAGRDGPESMFNFLIATTKCTDLNGATRVIPGSHADADFGEVGRQEDTIPAELEPGDCLFIGGKVVHGGGANRTADELRRVVSFSFCAAYITPEEAFPFTVSMDTAKTMSKRAQRSIGFRSGYPKGAAGLWQHNFRELAEYLGLDV</sequence>
<evidence type="ECO:0000256" key="2">
    <source>
        <dbReference type="ARBA" id="ARBA00005830"/>
    </source>
</evidence>
<dbReference type="PANTHER" id="PTHR20883">
    <property type="entry name" value="PHYTANOYL-COA DIOXYGENASE DOMAIN CONTAINING 1"/>
    <property type="match status" value="1"/>
</dbReference>
<evidence type="ECO:0000256" key="5">
    <source>
        <dbReference type="ARBA" id="ARBA00023002"/>
    </source>
</evidence>
<comment type="similarity">
    <text evidence="2">Belongs to the PhyH family.</text>
</comment>
<dbReference type="PANTHER" id="PTHR20883:SF19">
    <property type="entry name" value="MULTIFUNCTIONAL DIOXYGENASE AUSE"/>
    <property type="match status" value="1"/>
</dbReference>
<evidence type="ECO:0000256" key="6">
    <source>
        <dbReference type="ARBA" id="ARBA00023004"/>
    </source>
</evidence>